<dbReference type="InterPro" id="IPR000843">
    <property type="entry name" value="HTH_LacI"/>
</dbReference>
<evidence type="ECO:0000256" key="2">
    <source>
        <dbReference type="ARBA" id="ARBA00023125"/>
    </source>
</evidence>
<feature type="region of interest" description="Disordered" evidence="4">
    <location>
        <begin position="114"/>
        <end position="142"/>
    </location>
</feature>
<evidence type="ECO:0000259" key="5">
    <source>
        <dbReference type="PROSITE" id="PS50932"/>
    </source>
</evidence>
<keyword evidence="1" id="KW-0805">Transcription regulation</keyword>
<reference evidence="6 7" key="1">
    <citation type="submission" date="2019-10" db="EMBL/GenBank/DDBJ databases">
        <title>Genome sequence of Azospirillum melinis.</title>
        <authorList>
            <person name="Ambrosini A."/>
            <person name="Sant'Anna F.H."/>
            <person name="Cassan F.D."/>
            <person name="Souza E.M."/>
            <person name="Passaglia L.M.P."/>
        </authorList>
    </citation>
    <scope>NUCLEOTIDE SEQUENCE [LARGE SCALE GENOMIC DNA]</scope>
    <source>
        <strain evidence="6 7">TMCY0552</strain>
    </source>
</reference>
<dbReference type="GO" id="GO:0003677">
    <property type="term" value="F:DNA binding"/>
    <property type="evidence" value="ECO:0007669"/>
    <property type="project" value="UniProtKB-KW"/>
</dbReference>
<dbReference type="PANTHER" id="PTHR30146:SF109">
    <property type="entry name" value="HTH-TYPE TRANSCRIPTIONAL REGULATOR GALS"/>
    <property type="match status" value="1"/>
</dbReference>
<dbReference type="SUPFAM" id="SSF47413">
    <property type="entry name" value="lambda repressor-like DNA-binding domains"/>
    <property type="match status" value="1"/>
</dbReference>
<evidence type="ECO:0000256" key="1">
    <source>
        <dbReference type="ARBA" id="ARBA00023015"/>
    </source>
</evidence>
<dbReference type="Gene3D" id="1.10.260.40">
    <property type="entry name" value="lambda repressor-like DNA-binding domains"/>
    <property type="match status" value="1"/>
</dbReference>
<dbReference type="SUPFAM" id="SSF53822">
    <property type="entry name" value="Periplasmic binding protein-like I"/>
    <property type="match status" value="1"/>
</dbReference>
<sequence>MAAPAAAVTASTSERRRFRPAAVAGRRVLQCMKFLPSRKRTASFGDVGMGGRRHDRDANPGKARPLACSTASVCLCTRVHSYITLLERRTSVNPQTGTLLWNDDDDWRHALKSENGEKWRPQRPRHGVTSQAAPTEGPNPRPYHYPRRGFHRCTRVQHNAAFSEISRRCIALAIVRVRPQYPLAAIRMRARDGNPVSSMKSRVTAQQVADMAGVSRSAVSRCFGDGLVSEETRKRIMAASEALGYRPNVIARSLTGQNTGLVALLLAELENPHTDLVLKKLLVAIAEADRRALVIPETRHHDLTSSTMHALDYQVDAIVVMGGTVSDHVVDQLRALDTPVFQFGRQIEGLGGVACDNRLGGLMGGRFLVQSGRRRIAYVTKTAQTDANRRRRAGLAAALEDAGLPFMEEESEDNSFEGGYNAATRLFARSDRPDALFCFNDIIALGALQAAATFRLRVPDDVAILGFDDIPMASWPAFGLSSLRPNLDSQVGRLMAMIEGIGKGSSPNREVDLVLPELVVRRTAV</sequence>
<dbReference type="InterPro" id="IPR010982">
    <property type="entry name" value="Lambda_DNA-bd_dom_sf"/>
</dbReference>
<keyword evidence="3" id="KW-0804">Transcription</keyword>
<comment type="caution">
    <text evidence="6">The sequence shown here is derived from an EMBL/GenBank/DDBJ whole genome shotgun (WGS) entry which is preliminary data.</text>
</comment>
<dbReference type="CDD" id="cd01392">
    <property type="entry name" value="HTH_LacI"/>
    <property type="match status" value="1"/>
</dbReference>
<dbReference type="EMBL" id="WHOS01000053">
    <property type="protein sequence ID" value="NUB03034.1"/>
    <property type="molecule type" value="Genomic_DNA"/>
</dbReference>
<evidence type="ECO:0000256" key="4">
    <source>
        <dbReference type="SAM" id="MobiDB-lite"/>
    </source>
</evidence>
<name>A0ABX2KIN9_9PROT</name>
<keyword evidence="2 6" id="KW-0238">DNA-binding</keyword>
<evidence type="ECO:0000313" key="7">
    <source>
        <dbReference type="Proteomes" id="UP000605086"/>
    </source>
</evidence>
<accession>A0ABX2KIN9</accession>
<dbReference type="Proteomes" id="UP000605086">
    <property type="component" value="Unassembled WGS sequence"/>
</dbReference>
<keyword evidence="7" id="KW-1185">Reference proteome</keyword>
<proteinExistence type="predicted"/>
<dbReference type="InterPro" id="IPR046335">
    <property type="entry name" value="LacI/GalR-like_sensor"/>
</dbReference>
<dbReference type="PANTHER" id="PTHR30146">
    <property type="entry name" value="LACI-RELATED TRANSCRIPTIONAL REPRESSOR"/>
    <property type="match status" value="1"/>
</dbReference>
<dbReference type="PROSITE" id="PS50932">
    <property type="entry name" value="HTH_LACI_2"/>
    <property type="match status" value="1"/>
</dbReference>
<dbReference type="Gene3D" id="3.40.50.2300">
    <property type="match status" value="2"/>
</dbReference>
<dbReference type="Pfam" id="PF00356">
    <property type="entry name" value="LacI"/>
    <property type="match status" value="1"/>
</dbReference>
<organism evidence="6 7">
    <name type="scientific">Azospirillum melinis</name>
    <dbReference type="NCBI Taxonomy" id="328839"/>
    <lineage>
        <taxon>Bacteria</taxon>
        <taxon>Pseudomonadati</taxon>
        <taxon>Pseudomonadota</taxon>
        <taxon>Alphaproteobacteria</taxon>
        <taxon>Rhodospirillales</taxon>
        <taxon>Azospirillaceae</taxon>
        <taxon>Azospirillum</taxon>
    </lineage>
</organism>
<evidence type="ECO:0000313" key="6">
    <source>
        <dbReference type="EMBL" id="NUB03034.1"/>
    </source>
</evidence>
<evidence type="ECO:0000256" key="3">
    <source>
        <dbReference type="ARBA" id="ARBA00023163"/>
    </source>
</evidence>
<protein>
    <submittedName>
        <fullName evidence="6">LacI family DNA-binding transcriptional regulator</fullName>
    </submittedName>
</protein>
<gene>
    <name evidence="6" type="ORF">GBZ48_27765</name>
</gene>
<dbReference type="Pfam" id="PF13377">
    <property type="entry name" value="Peripla_BP_3"/>
    <property type="match status" value="1"/>
</dbReference>
<dbReference type="SMART" id="SM00354">
    <property type="entry name" value="HTH_LACI"/>
    <property type="match status" value="1"/>
</dbReference>
<feature type="domain" description="HTH lacI-type" evidence="5">
    <location>
        <begin position="203"/>
        <end position="256"/>
    </location>
</feature>
<dbReference type="CDD" id="cd06278">
    <property type="entry name" value="PBP1_LacI-like"/>
    <property type="match status" value="1"/>
</dbReference>
<dbReference type="InterPro" id="IPR028082">
    <property type="entry name" value="Peripla_BP_I"/>
</dbReference>